<sequence>MEKSNPPPKKQEKTLLNDHKAEKEAIIAQIEEWGNRKPPQISPANENIQVNVGLRQKQQRSSRQETQSQAQKGHKNETQKSLEKKIPGAYHEEDEAEEEIRVFILKKYKKPQEGKERDNDNIEIISKKGNNEISKQDLQKIELKNKVKSTVNNQKPIIEHVMKRILHQKRNLTLKEILSMLPTFIDKLKNITN</sequence>
<protein>
    <submittedName>
        <fullName evidence="2">Uncharacterized protein</fullName>
    </submittedName>
</protein>
<evidence type="ECO:0000313" key="3">
    <source>
        <dbReference type="Proteomes" id="UP000765509"/>
    </source>
</evidence>
<comment type="caution">
    <text evidence="2">The sequence shown here is derived from an EMBL/GenBank/DDBJ whole genome shotgun (WGS) entry which is preliminary data.</text>
</comment>
<reference evidence="2" key="1">
    <citation type="submission" date="2021-03" db="EMBL/GenBank/DDBJ databases">
        <title>Draft genome sequence of rust myrtle Austropuccinia psidii MF-1, a brazilian biotype.</title>
        <authorList>
            <person name="Quecine M.C."/>
            <person name="Pachon D.M.R."/>
            <person name="Bonatelli M.L."/>
            <person name="Correr F.H."/>
            <person name="Franceschini L.M."/>
            <person name="Leite T.F."/>
            <person name="Margarido G.R.A."/>
            <person name="Almeida C.A."/>
            <person name="Ferrarezi J.A."/>
            <person name="Labate C.A."/>
        </authorList>
    </citation>
    <scope>NUCLEOTIDE SEQUENCE</scope>
    <source>
        <strain evidence="2">MF-1</strain>
    </source>
</reference>
<organism evidence="2 3">
    <name type="scientific">Austropuccinia psidii MF-1</name>
    <dbReference type="NCBI Taxonomy" id="1389203"/>
    <lineage>
        <taxon>Eukaryota</taxon>
        <taxon>Fungi</taxon>
        <taxon>Dikarya</taxon>
        <taxon>Basidiomycota</taxon>
        <taxon>Pucciniomycotina</taxon>
        <taxon>Pucciniomycetes</taxon>
        <taxon>Pucciniales</taxon>
        <taxon>Sphaerophragmiaceae</taxon>
        <taxon>Austropuccinia</taxon>
    </lineage>
</organism>
<name>A0A9Q3CZ08_9BASI</name>
<gene>
    <name evidence="2" type="ORF">O181_033576</name>
</gene>
<evidence type="ECO:0000256" key="1">
    <source>
        <dbReference type="SAM" id="MobiDB-lite"/>
    </source>
</evidence>
<dbReference type="Proteomes" id="UP000765509">
    <property type="component" value="Unassembled WGS sequence"/>
</dbReference>
<feature type="compositionally biased region" description="Basic and acidic residues" evidence="1">
    <location>
        <begin position="74"/>
        <end position="86"/>
    </location>
</feature>
<dbReference type="EMBL" id="AVOT02012281">
    <property type="protein sequence ID" value="MBW0493861.1"/>
    <property type="molecule type" value="Genomic_DNA"/>
</dbReference>
<accession>A0A9Q3CZ08</accession>
<feature type="compositionally biased region" description="Low complexity" evidence="1">
    <location>
        <begin position="55"/>
        <end position="71"/>
    </location>
</feature>
<keyword evidence="3" id="KW-1185">Reference proteome</keyword>
<proteinExistence type="predicted"/>
<feature type="region of interest" description="Disordered" evidence="1">
    <location>
        <begin position="1"/>
        <end position="93"/>
    </location>
</feature>
<evidence type="ECO:0000313" key="2">
    <source>
        <dbReference type="EMBL" id="MBW0493861.1"/>
    </source>
</evidence>
<feature type="compositionally biased region" description="Basic and acidic residues" evidence="1">
    <location>
        <begin position="1"/>
        <end position="25"/>
    </location>
</feature>
<dbReference type="AlphaFoldDB" id="A0A9Q3CZ08"/>